<keyword evidence="1 4" id="KW-1015">Disulfide bond</keyword>
<dbReference type="InterPro" id="IPR005746">
    <property type="entry name" value="Thioredoxin"/>
</dbReference>
<comment type="caution">
    <text evidence="6">The sequence shown here is derived from an EMBL/GenBank/DDBJ whole genome shotgun (WGS) entry which is preliminary data.</text>
</comment>
<feature type="disulfide bond" description="Redox-active" evidence="4">
    <location>
        <begin position="32"/>
        <end position="35"/>
    </location>
</feature>
<dbReference type="PANTHER" id="PTHR46115">
    <property type="entry name" value="THIOREDOXIN-LIKE PROTEIN 1"/>
    <property type="match status" value="1"/>
</dbReference>
<proteinExistence type="inferred from homology"/>
<name>A0A5J4NJ35_9TREM</name>
<evidence type="ECO:0000259" key="5">
    <source>
        <dbReference type="PROSITE" id="PS51352"/>
    </source>
</evidence>
<feature type="active site" description="Nucleophile" evidence="3">
    <location>
        <position position="35"/>
    </location>
</feature>
<dbReference type="Pfam" id="PF00085">
    <property type="entry name" value="Thioredoxin"/>
    <property type="match status" value="1"/>
</dbReference>
<dbReference type="AlphaFoldDB" id="A0A5J4NJ35"/>
<dbReference type="PRINTS" id="PR00421">
    <property type="entry name" value="THIOREDOXIN"/>
</dbReference>
<evidence type="ECO:0000256" key="2">
    <source>
        <dbReference type="PIRNR" id="PIRNR000077"/>
    </source>
</evidence>
<dbReference type="InterPro" id="IPR036249">
    <property type="entry name" value="Thioredoxin-like_sf"/>
</dbReference>
<dbReference type="PIRSF" id="PIRSF000077">
    <property type="entry name" value="Thioredoxin"/>
    <property type="match status" value="1"/>
</dbReference>
<dbReference type="GO" id="GO:0015035">
    <property type="term" value="F:protein-disulfide reductase activity"/>
    <property type="evidence" value="ECO:0007669"/>
    <property type="project" value="InterPro"/>
</dbReference>
<reference evidence="6 7" key="1">
    <citation type="journal article" date="2019" name="Gigascience">
        <title>Whole-genome sequence of the oriental lung fluke Paragonimus westermani.</title>
        <authorList>
            <person name="Oey H."/>
            <person name="Zakrzewski M."/>
            <person name="Narain K."/>
            <person name="Devi K.R."/>
            <person name="Agatsuma T."/>
            <person name="Nawaratna S."/>
            <person name="Gobert G.N."/>
            <person name="Jones M.K."/>
            <person name="Ragan M.A."/>
            <person name="McManus D.P."/>
            <person name="Krause L."/>
        </authorList>
    </citation>
    <scope>NUCLEOTIDE SEQUENCE [LARGE SCALE GENOMIC DNA]</scope>
    <source>
        <strain evidence="6 7">IND2009</strain>
    </source>
</reference>
<keyword evidence="7" id="KW-1185">Reference proteome</keyword>
<evidence type="ECO:0000256" key="4">
    <source>
        <dbReference type="PIRSR" id="PIRSR000077-4"/>
    </source>
</evidence>
<gene>
    <name evidence="6" type="ORF">DEA37_0013012</name>
</gene>
<organism evidence="6 7">
    <name type="scientific">Paragonimus westermani</name>
    <dbReference type="NCBI Taxonomy" id="34504"/>
    <lineage>
        <taxon>Eukaryota</taxon>
        <taxon>Metazoa</taxon>
        <taxon>Spiralia</taxon>
        <taxon>Lophotrochozoa</taxon>
        <taxon>Platyhelminthes</taxon>
        <taxon>Trematoda</taxon>
        <taxon>Digenea</taxon>
        <taxon>Plagiorchiida</taxon>
        <taxon>Troglotremata</taxon>
        <taxon>Troglotrematidae</taxon>
        <taxon>Paragonimus</taxon>
    </lineage>
</organism>
<feature type="site" description="Deprotonates C-terminal active site Cys" evidence="3">
    <location>
        <position position="26"/>
    </location>
</feature>
<dbReference type="EMBL" id="QNGE01002569">
    <property type="protein sequence ID" value="KAA3675358.1"/>
    <property type="molecule type" value="Genomic_DNA"/>
</dbReference>
<dbReference type="InterPro" id="IPR013766">
    <property type="entry name" value="Thioredoxin_domain"/>
</dbReference>
<dbReference type="PROSITE" id="PS51352">
    <property type="entry name" value="THIOREDOXIN_2"/>
    <property type="match status" value="1"/>
</dbReference>
<feature type="site" description="Contributes to redox potential value" evidence="3">
    <location>
        <position position="34"/>
    </location>
</feature>
<evidence type="ECO:0000313" key="6">
    <source>
        <dbReference type="EMBL" id="KAA3675358.1"/>
    </source>
</evidence>
<sequence length="105" mass="12103">MVQKLDTKPKVDEFIEQNKDKLIVIDFYADWCPPCRNIAPKFVSLSTEFPNAAFIKVNVDENNETSQAFNVRCMPTFVFLKNGSKVEEFSGADENKLRQTIMKHI</sequence>
<dbReference type="SUPFAM" id="SSF52833">
    <property type="entry name" value="Thioredoxin-like"/>
    <property type="match status" value="1"/>
</dbReference>
<feature type="active site" description="Nucleophile" evidence="3">
    <location>
        <position position="32"/>
    </location>
</feature>
<feature type="domain" description="Thioredoxin" evidence="5">
    <location>
        <begin position="1"/>
        <end position="105"/>
    </location>
</feature>
<dbReference type="Gene3D" id="3.40.30.10">
    <property type="entry name" value="Glutaredoxin"/>
    <property type="match status" value="1"/>
</dbReference>
<dbReference type="Proteomes" id="UP000324629">
    <property type="component" value="Unassembled WGS sequence"/>
</dbReference>
<feature type="site" description="Contributes to redox potential value" evidence="3">
    <location>
        <position position="33"/>
    </location>
</feature>
<dbReference type="CDD" id="cd02947">
    <property type="entry name" value="TRX_family"/>
    <property type="match status" value="1"/>
</dbReference>
<accession>A0A5J4NJ35</accession>
<dbReference type="PROSITE" id="PS00194">
    <property type="entry name" value="THIOREDOXIN_1"/>
    <property type="match status" value="1"/>
</dbReference>
<keyword evidence="4" id="KW-0676">Redox-active center</keyword>
<comment type="similarity">
    <text evidence="2">Belongs to the thioredoxin family.</text>
</comment>
<dbReference type="FunFam" id="3.40.30.10:FF:000245">
    <property type="entry name" value="Thioredoxin"/>
    <property type="match status" value="1"/>
</dbReference>
<dbReference type="InterPro" id="IPR017937">
    <property type="entry name" value="Thioredoxin_CS"/>
</dbReference>
<protein>
    <recommendedName>
        <fullName evidence="2">Thioredoxin</fullName>
    </recommendedName>
</protein>
<evidence type="ECO:0000256" key="1">
    <source>
        <dbReference type="ARBA" id="ARBA00023157"/>
    </source>
</evidence>
<evidence type="ECO:0000256" key="3">
    <source>
        <dbReference type="PIRSR" id="PIRSR000077-1"/>
    </source>
</evidence>
<evidence type="ECO:0000313" key="7">
    <source>
        <dbReference type="Proteomes" id="UP000324629"/>
    </source>
</evidence>